<comment type="function">
    <text evidence="8">Located at the back of the 30S subunit body where it stabilizes the conformation of the head with respect to the body.</text>
</comment>
<evidence type="ECO:0000256" key="4">
    <source>
        <dbReference type="ARBA" id="ARBA00022980"/>
    </source>
</evidence>
<dbReference type="Gene3D" id="3.30.230.10">
    <property type="match status" value="1"/>
</dbReference>
<dbReference type="Pfam" id="PF03719">
    <property type="entry name" value="Ribosomal_S5_C"/>
    <property type="match status" value="1"/>
</dbReference>
<evidence type="ECO:0000313" key="12">
    <source>
        <dbReference type="Proteomes" id="UP000241848"/>
    </source>
</evidence>
<dbReference type="InterPro" id="IPR013810">
    <property type="entry name" value="Ribosomal_uS5_N"/>
</dbReference>
<dbReference type="HAMAP" id="MF_01307_B">
    <property type="entry name" value="Ribosomal_uS5_B"/>
    <property type="match status" value="1"/>
</dbReference>
<proteinExistence type="inferred from homology"/>
<keyword evidence="5 8" id="KW-0687">Ribonucleoprotein</keyword>
<dbReference type="PANTHER" id="PTHR48277">
    <property type="entry name" value="MITOCHONDRIAL RIBOSOMAL PROTEIN S5"/>
    <property type="match status" value="1"/>
</dbReference>
<dbReference type="InterPro" id="IPR020568">
    <property type="entry name" value="Ribosomal_Su5_D2-typ_SF"/>
</dbReference>
<evidence type="ECO:0000256" key="8">
    <source>
        <dbReference type="HAMAP-Rule" id="MF_01307"/>
    </source>
</evidence>
<dbReference type="Gene3D" id="3.30.160.20">
    <property type="match status" value="1"/>
</dbReference>
<dbReference type="InterPro" id="IPR005324">
    <property type="entry name" value="Ribosomal_uS5_C"/>
</dbReference>
<evidence type="ECO:0000256" key="7">
    <source>
        <dbReference type="ARBA" id="ARBA00062000"/>
    </source>
</evidence>
<feature type="domain" description="S5 DRBM" evidence="10">
    <location>
        <begin position="17"/>
        <end position="80"/>
    </location>
</feature>
<comment type="subunit">
    <text evidence="7 8">Part of the 30S ribosomal subunit. Contacts proteins S4 and S8.</text>
</comment>
<dbReference type="SUPFAM" id="SSF54211">
    <property type="entry name" value="Ribosomal protein S5 domain 2-like"/>
    <property type="match status" value="1"/>
</dbReference>
<name>A0A2T2WGL9_9FIRM</name>
<dbReference type="GO" id="GO:0003735">
    <property type="term" value="F:structural constituent of ribosome"/>
    <property type="evidence" value="ECO:0007669"/>
    <property type="project" value="UniProtKB-UniRule"/>
</dbReference>
<reference evidence="11 12" key="1">
    <citation type="journal article" date="2014" name="BMC Genomics">
        <title>Comparison of environmental and isolate Sulfobacillus genomes reveals diverse carbon, sulfur, nitrogen, and hydrogen metabolisms.</title>
        <authorList>
            <person name="Justice N.B."/>
            <person name="Norman A."/>
            <person name="Brown C.T."/>
            <person name="Singh A."/>
            <person name="Thomas B.C."/>
            <person name="Banfield J.F."/>
        </authorList>
    </citation>
    <scope>NUCLEOTIDE SEQUENCE [LARGE SCALE GENOMIC DNA]</scope>
    <source>
        <strain evidence="11">AMDSBA3</strain>
    </source>
</reference>
<evidence type="ECO:0000256" key="5">
    <source>
        <dbReference type="ARBA" id="ARBA00023274"/>
    </source>
</evidence>
<dbReference type="NCBIfam" id="TIGR01021">
    <property type="entry name" value="rpsE_bact"/>
    <property type="match status" value="1"/>
</dbReference>
<dbReference type="GO" id="GO:0006412">
    <property type="term" value="P:translation"/>
    <property type="evidence" value="ECO:0007669"/>
    <property type="project" value="UniProtKB-UniRule"/>
</dbReference>
<dbReference type="FunFam" id="3.30.160.20:FF:000001">
    <property type="entry name" value="30S ribosomal protein S5"/>
    <property type="match status" value="1"/>
</dbReference>
<dbReference type="PROSITE" id="PS50881">
    <property type="entry name" value="S5_DSRBD"/>
    <property type="match status" value="1"/>
</dbReference>
<evidence type="ECO:0000256" key="6">
    <source>
        <dbReference type="ARBA" id="ARBA00035255"/>
    </source>
</evidence>
<dbReference type="InterPro" id="IPR005712">
    <property type="entry name" value="Ribosomal_uS5_bac-type"/>
</dbReference>
<comment type="domain">
    <text evidence="8">The N-terminal domain interacts with the head of the 30S subunit; the C-terminal domain interacts with the body and contacts protein S4. The interaction surface between S4 and S5 is involved in control of translational fidelity.</text>
</comment>
<dbReference type="GO" id="GO:0015935">
    <property type="term" value="C:small ribosomal subunit"/>
    <property type="evidence" value="ECO:0007669"/>
    <property type="project" value="InterPro"/>
</dbReference>
<comment type="function">
    <text evidence="8">With S4 and S12 plays an important role in translational accuracy.</text>
</comment>
<dbReference type="Pfam" id="PF00333">
    <property type="entry name" value="Ribosomal_S5"/>
    <property type="match status" value="1"/>
</dbReference>
<evidence type="ECO:0000256" key="2">
    <source>
        <dbReference type="ARBA" id="ARBA00022730"/>
    </source>
</evidence>
<gene>
    <name evidence="8" type="primary">rpsE</name>
    <name evidence="11" type="ORF">C7B45_11020</name>
</gene>
<dbReference type="FunFam" id="3.30.230.10:FF:000002">
    <property type="entry name" value="30S ribosomal protein S5"/>
    <property type="match status" value="1"/>
</dbReference>
<comment type="caution">
    <text evidence="11">The sequence shown here is derived from an EMBL/GenBank/DDBJ whole genome shotgun (WGS) entry which is preliminary data.</text>
</comment>
<accession>A0A2T2WGL9</accession>
<dbReference type="EMBL" id="PXYV01000035">
    <property type="protein sequence ID" value="PSR21387.1"/>
    <property type="molecule type" value="Genomic_DNA"/>
</dbReference>
<evidence type="ECO:0000256" key="9">
    <source>
        <dbReference type="RuleBase" id="RU003823"/>
    </source>
</evidence>
<keyword evidence="2 8" id="KW-0699">rRNA-binding</keyword>
<dbReference type="GO" id="GO:0005737">
    <property type="term" value="C:cytoplasm"/>
    <property type="evidence" value="ECO:0007669"/>
    <property type="project" value="UniProtKB-ARBA"/>
</dbReference>
<keyword evidence="3 8" id="KW-0694">RNA-binding</keyword>
<evidence type="ECO:0000313" key="11">
    <source>
        <dbReference type="EMBL" id="PSR21387.1"/>
    </source>
</evidence>
<dbReference type="GO" id="GO:0019843">
    <property type="term" value="F:rRNA binding"/>
    <property type="evidence" value="ECO:0007669"/>
    <property type="project" value="UniProtKB-UniRule"/>
</dbReference>
<dbReference type="InterPro" id="IPR018192">
    <property type="entry name" value="Ribosomal_uS5_N_CS"/>
</dbReference>
<dbReference type="SUPFAM" id="SSF54768">
    <property type="entry name" value="dsRNA-binding domain-like"/>
    <property type="match status" value="1"/>
</dbReference>
<dbReference type="AlphaFoldDB" id="A0A2T2WGL9"/>
<evidence type="ECO:0000259" key="10">
    <source>
        <dbReference type="PROSITE" id="PS50881"/>
    </source>
</evidence>
<dbReference type="PANTHER" id="PTHR48277:SF1">
    <property type="entry name" value="MITOCHONDRIAL RIBOSOMAL PROTEIN S5"/>
    <property type="match status" value="1"/>
</dbReference>
<sequence>MARGQNPSPDERRAGEYKERVVSINRVAKVVKGGRRFSFSALVVVGDEEGKVGVGLGKAAEIPEAIRKGIEDAKKHMVVVPRLGTTIPHQVVGTFGAGRVLLKPAAEGTGVIAGGPVRAVLEAAGVRDVLTKSLGTANPNNVVAATMNGLSQLKSARHVAKLRGLTLQQVLGGAHHG</sequence>
<dbReference type="PROSITE" id="PS00585">
    <property type="entry name" value="RIBOSOMAL_S5"/>
    <property type="match status" value="1"/>
</dbReference>
<dbReference type="GO" id="GO:0042254">
    <property type="term" value="P:ribosome biogenesis"/>
    <property type="evidence" value="ECO:0007669"/>
    <property type="project" value="UniProtKB-ARBA"/>
</dbReference>
<protein>
    <recommendedName>
        <fullName evidence="6 8">Small ribosomal subunit protein uS5</fullName>
    </recommendedName>
</protein>
<comment type="similarity">
    <text evidence="1 8 9">Belongs to the universal ribosomal protein uS5 family.</text>
</comment>
<keyword evidence="4 8" id="KW-0689">Ribosomal protein</keyword>
<organism evidence="11 12">
    <name type="scientific">Sulfobacillus acidophilus</name>
    <dbReference type="NCBI Taxonomy" id="53633"/>
    <lineage>
        <taxon>Bacteria</taxon>
        <taxon>Bacillati</taxon>
        <taxon>Bacillota</taxon>
        <taxon>Clostridia</taxon>
        <taxon>Eubacteriales</taxon>
        <taxon>Clostridiales Family XVII. Incertae Sedis</taxon>
        <taxon>Sulfobacillus</taxon>
    </lineage>
</organism>
<evidence type="ECO:0000256" key="3">
    <source>
        <dbReference type="ARBA" id="ARBA00022884"/>
    </source>
</evidence>
<dbReference type="InterPro" id="IPR014721">
    <property type="entry name" value="Ribsml_uS5_D2-typ_fold_subgr"/>
</dbReference>
<evidence type="ECO:0000256" key="1">
    <source>
        <dbReference type="ARBA" id="ARBA00008945"/>
    </source>
</evidence>
<dbReference type="InterPro" id="IPR000851">
    <property type="entry name" value="Ribosomal_uS5"/>
</dbReference>
<dbReference type="Proteomes" id="UP000241848">
    <property type="component" value="Unassembled WGS sequence"/>
</dbReference>